<evidence type="ECO:0000256" key="2">
    <source>
        <dbReference type="ARBA" id="ARBA00022679"/>
    </source>
</evidence>
<dbReference type="PROSITE" id="PS00375">
    <property type="entry name" value="UDPGT"/>
    <property type="match status" value="1"/>
</dbReference>
<dbReference type="InterPro" id="IPR002213">
    <property type="entry name" value="UDP_glucos_trans"/>
</dbReference>
<evidence type="ECO:0000256" key="1">
    <source>
        <dbReference type="ARBA" id="ARBA00009995"/>
    </source>
</evidence>
<evidence type="ECO:0000313" key="4">
    <source>
        <dbReference type="EMBL" id="WVZ50358.1"/>
    </source>
</evidence>
<evidence type="ECO:0008006" key="6">
    <source>
        <dbReference type="Google" id="ProtNLM"/>
    </source>
</evidence>
<keyword evidence="3" id="KW-0328">Glycosyltransferase</keyword>
<gene>
    <name evidence="4" type="ORF">U9M48_001617</name>
</gene>
<keyword evidence="5" id="KW-1185">Reference proteome</keyword>
<sequence>MQLRRSRAPHGATLEGASRRKVLLQRHGLWRRKKGQICTFFPEGVICENKLRQGSKWERVAMAAVGMPRYEWERNKALFADVGTTGMSVCRRVSLTLERCAVAAMKSCPEWEPDAFPLAAALLGKPLVPLGLVPPSLDGGARGGRARRRPRHAVAGRAAATVGAVRHAGERGAAAGGAGGGVADVSAAADDGVLPAGFEERTRGRGLVATRWVPQFAVLAHGAVGGFLTHCGRNSLVEGILYGHPLVMLAIFADQGPNARLMEKRKVGVLVARDEDDGSFDRHGVAGRHDTRSVFVENAKKVQQVVADEELQEKYIDEFVQKLRSYAATVDVNSSTAAATTPTESM</sequence>
<comment type="similarity">
    <text evidence="1 3">Belongs to the UDP-glycosyltransferase family.</text>
</comment>
<dbReference type="Pfam" id="PF00201">
    <property type="entry name" value="UDPGT"/>
    <property type="match status" value="1"/>
</dbReference>
<name>A0AAQ3SJ52_PASNO</name>
<dbReference type="GO" id="GO:0035251">
    <property type="term" value="F:UDP-glucosyltransferase activity"/>
    <property type="evidence" value="ECO:0007669"/>
    <property type="project" value="InterPro"/>
</dbReference>
<evidence type="ECO:0000256" key="3">
    <source>
        <dbReference type="RuleBase" id="RU003718"/>
    </source>
</evidence>
<evidence type="ECO:0000313" key="5">
    <source>
        <dbReference type="Proteomes" id="UP001341281"/>
    </source>
</evidence>
<accession>A0AAQ3SJ52</accession>
<dbReference type="PANTHER" id="PTHR48049:SF158">
    <property type="entry name" value="OS06G0216100 PROTEIN"/>
    <property type="match status" value="1"/>
</dbReference>
<protein>
    <recommendedName>
        <fullName evidence="6">UDP-glycosyltransferases domain-containing protein</fullName>
    </recommendedName>
</protein>
<dbReference type="InterPro" id="IPR035595">
    <property type="entry name" value="UDP_glycos_trans_CS"/>
</dbReference>
<dbReference type="Proteomes" id="UP001341281">
    <property type="component" value="Chromosome 01"/>
</dbReference>
<organism evidence="4 5">
    <name type="scientific">Paspalum notatum var. saurae</name>
    <dbReference type="NCBI Taxonomy" id="547442"/>
    <lineage>
        <taxon>Eukaryota</taxon>
        <taxon>Viridiplantae</taxon>
        <taxon>Streptophyta</taxon>
        <taxon>Embryophyta</taxon>
        <taxon>Tracheophyta</taxon>
        <taxon>Spermatophyta</taxon>
        <taxon>Magnoliopsida</taxon>
        <taxon>Liliopsida</taxon>
        <taxon>Poales</taxon>
        <taxon>Poaceae</taxon>
        <taxon>PACMAD clade</taxon>
        <taxon>Panicoideae</taxon>
        <taxon>Andropogonodae</taxon>
        <taxon>Paspaleae</taxon>
        <taxon>Paspalinae</taxon>
        <taxon>Paspalum</taxon>
    </lineage>
</organism>
<dbReference type="InterPro" id="IPR050481">
    <property type="entry name" value="UDP-glycosyltransf_plant"/>
</dbReference>
<proteinExistence type="inferred from homology"/>
<dbReference type="Gene3D" id="3.40.50.2000">
    <property type="entry name" value="Glycogen Phosphorylase B"/>
    <property type="match status" value="1"/>
</dbReference>
<reference evidence="4 5" key="1">
    <citation type="submission" date="2024-02" db="EMBL/GenBank/DDBJ databases">
        <title>High-quality chromosome-scale genome assembly of Pensacola bahiagrass (Paspalum notatum Flugge var. saurae).</title>
        <authorList>
            <person name="Vega J.M."/>
            <person name="Podio M."/>
            <person name="Orjuela J."/>
            <person name="Siena L.A."/>
            <person name="Pessino S.C."/>
            <person name="Combes M.C."/>
            <person name="Mariac C."/>
            <person name="Albertini E."/>
            <person name="Pupilli F."/>
            <person name="Ortiz J.P.A."/>
            <person name="Leblanc O."/>
        </authorList>
    </citation>
    <scope>NUCLEOTIDE SEQUENCE [LARGE SCALE GENOMIC DNA]</scope>
    <source>
        <strain evidence="4">R1</strain>
        <tissue evidence="4">Leaf</tissue>
    </source>
</reference>
<keyword evidence="2 3" id="KW-0808">Transferase</keyword>
<dbReference type="SUPFAM" id="SSF53756">
    <property type="entry name" value="UDP-Glycosyltransferase/glycogen phosphorylase"/>
    <property type="match status" value="1"/>
</dbReference>
<dbReference type="PANTHER" id="PTHR48049">
    <property type="entry name" value="GLYCOSYLTRANSFERASE"/>
    <property type="match status" value="1"/>
</dbReference>
<dbReference type="AlphaFoldDB" id="A0AAQ3SJ52"/>
<dbReference type="EMBL" id="CP144745">
    <property type="protein sequence ID" value="WVZ50358.1"/>
    <property type="molecule type" value="Genomic_DNA"/>
</dbReference>